<dbReference type="InterPro" id="IPR011979">
    <property type="entry name" value="Antitox_Xre"/>
</dbReference>
<feature type="domain" description="Antitoxin Xre/MbcA/ParS-like toxin-binding" evidence="1">
    <location>
        <begin position="90"/>
        <end position="139"/>
    </location>
</feature>
<evidence type="ECO:0000259" key="1">
    <source>
        <dbReference type="Pfam" id="PF09722"/>
    </source>
</evidence>
<accession>A0ABV7EZF3</accession>
<evidence type="ECO:0000313" key="4">
    <source>
        <dbReference type="Proteomes" id="UP001595530"/>
    </source>
</evidence>
<gene>
    <name evidence="3" type="ORF">ACFOFO_05075</name>
</gene>
<organism evidence="3 4">
    <name type="scientific">Undibacterium arcticum</name>
    <dbReference type="NCBI Taxonomy" id="1762892"/>
    <lineage>
        <taxon>Bacteria</taxon>
        <taxon>Pseudomonadati</taxon>
        <taxon>Pseudomonadota</taxon>
        <taxon>Betaproteobacteria</taxon>
        <taxon>Burkholderiales</taxon>
        <taxon>Oxalobacteraceae</taxon>
        <taxon>Undibacterium</taxon>
    </lineage>
</organism>
<name>A0ABV7EZF3_9BURK</name>
<dbReference type="Pfam" id="PF20432">
    <property type="entry name" value="Xre-like-HTH"/>
    <property type="match status" value="1"/>
</dbReference>
<comment type="caution">
    <text evidence="3">The sequence shown here is derived from an EMBL/GenBank/DDBJ whole genome shotgun (WGS) entry which is preliminary data.</text>
</comment>
<dbReference type="EMBL" id="JBHRTP010000011">
    <property type="protein sequence ID" value="MFC3107336.1"/>
    <property type="molecule type" value="Genomic_DNA"/>
</dbReference>
<keyword evidence="4" id="KW-1185">Reference proteome</keyword>
<evidence type="ECO:0000259" key="2">
    <source>
        <dbReference type="Pfam" id="PF20432"/>
    </source>
</evidence>
<dbReference type="InterPro" id="IPR046847">
    <property type="entry name" value="Xre-like_HTH"/>
</dbReference>
<reference evidence="4" key="1">
    <citation type="journal article" date="2019" name="Int. J. Syst. Evol. Microbiol.">
        <title>The Global Catalogue of Microorganisms (GCM) 10K type strain sequencing project: providing services to taxonomists for standard genome sequencing and annotation.</title>
        <authorList>
            <consortium name="The Broad Institute Genomics Platform"/>
            <consortium name="The Broad Institute Genome Sequencing Center for Infectious Disease"/>
            <person name="Wu L."/>
            <person name="Ma J."/>
        </authorList>
    </citation>
    <scope>NUCLEOTIDE SEQUENCE [LARGE SCALE GENOMIC DNA]</scope>
    <source>
        <strain evidence="4">KCTC 42986</strain>
    </source>
</reference>
<proteinExistence type="predicted"/>
<protein>
    <submittedName>
        <fullName evidence="3">Antitoxin Xre/MbcA/ParS toxin-binding domain-containing protein</fullName>
    </submittedName>
</protein>
<dbReference type="RefSeq" id="WP_390324504.1">
    <property type="nucleotide sequence ID" value="NZ_JBHRTP010000011.1"/>
</dbReference>
<dbReference type="Proteomes" id="UP001595530">
    <property type="component" value="Unassembled WGS sequence"/>
</dbReference>
<dbReference type="InterPro" id="IPR024467">
    <property type="entry name" value="Xre/MbcA/ParS-like_toxin-bd"/>
</dbReference>
<dbReference type="NCBIfam" id="TIGR02293">
    <property type="entry name" value="TAS_TIGR02293"/>
    <property type="match status" value="1"/>
</dbReference>
<feature type="domain" description="Antitoxin Xre-like helix-turn-helix" evidence="2">
    <location>
        <begin position="25"/>
        <end position="85"/>
    </location>
</feature>
<dbReference type="Pfam" id="PF09722">
    <property type="entry name" value="Xre_MbcA_ParS_C"/>
    <property type="match status" value="1"/>
</dbReference>
<evidence type="ECO:0000313" key="3">
    <source>
        <dbReference type="EMBL" id="MFC3107336.1"/>
    </source>
</evidence>
<sequence length="142" mass="16309">MQIVTPEKIAAVMSLTPPPHSFSELDYMVRRGLPKSALRVSVDHVGRNTEERTALLYRIIAEATYKRRRDRLTPDESEKAERLARVFATAEHVWDSEVDAREFLHTPHPLLNSQTPLDVSMTELGARRVEELLWKLFYGLPA</sequence>